<feature type="transmembrane region" description="Helical" evidence="2">
    <location>
        <begin position="12"/>
        <end position="33"/>
    </location>
</feature>
<evidence type="ECO:0000256" key="1">
    <source>
        <dbReference type="SAM" id="MobiDB-lite"/>
    </source>
</evidence>
<reference evidence="4" key="1">
    <citation type="submission" date="2018-08" db="EMBL/GenBank/DDBJ databases">
        <authorList>
            <person name="Blom J."/>
        </authorList>
    </citation>
    <scope>NUCLEOTIDE SEQUENCE [LARGE SCALE GENOMIC DNA]</scope>
    <source>
        <strain evidence="4">CCOS 865</strain>
    </source>
</reference>
<protein>
    <submittedName>
        <fullName evidence="3">Type IV pili biogenesis protein PilP</fullName>
    </submittedName>
</protein>
<dbReference type="GO" id="GO:0043107">
    <property type="term" value="P:type IV pilus-dependent motility"/>
    <property type="evidence" value="ECO:0007669"/>
    <property type="project" value="InterPro"/>
</dbReference>
<proteinExistence type="predicted"/>
<gene>
    <name evidence="3" type="ORF">CCOS865_05300</name>
</gene>
<dbReference type="EMBL" id="UNOZ01000039">
    <property type="protein sequence ID" value="SYX93006.1"/>
    <property type="molecule type" value="Genomic_DNA"/>
</dbReference>
<dbReference type="OrthoDB" id="7032139at2"/>
<keyword evidence="4" id="KW-1185">Reference proteome</keyword>
<accession>A0A383S2S3</accession>
<evidence type="ECO:0000313" key="3">
    <source>
        <dbReference type="EMBL" id="SYX93006.1"/>
    </source>
</evidence>
<dbReference type="Gene3D" id="3.30.70.60">
    <property type="match status" value="1"/>
</dbReference>
<organism evidence="3 4">
    <name type="scientific">Pseudomonas reidholzensis</name>
    <dbReference type="NCBI Taxonomy" id="1785162"/>
    <lineage>
        <taxon>Bacteria</taxon>
        <taxon>Pseudomonadati</taxon>
        <taxon>Pseudomonadota</taxon>
        <taxon>Gammaproteobacteria</taxon>
        <taxon>Pseudomonadales</taxon>
        <taxon>Pseudomonadaceae</taxon>
        <taxon>Pseudomonas</taxon>
    </lineage>
</organism>
<dbReference type="Proteomes" id="UP000263595">
    <property type="component" value="Unassembled WGS sequence"/>
</dbReference>
<dbReference type="InterPro" id="IPR014717">
    <property type="entry name" value="Transl_elong_EF1B/ribsomal_bS6"/>
</dbReference>
<evidence type="ECO:0000256" key="2">
    <source>
        <dbReference type="SAM" id="Phobius"/>
    </source>
</evidence>
<sequence>MPDWQGLAERSLAFKVAVPVLAALAVLAAGWVFRLHEAQQVYRRGIETLRGFDQVHAEKSLLAGQLLPARSALKRGMADLQDARWRLAADEGVSDLLDQLANAAHAHGLLFEQLEVLEEVEAEDYRTTPLQLEVVGSYGALRGWLDQWLGQVRLLRPSSLQLAAVPGRQALLRFRLQVQTYHPGLRLPAALSLADDPARPATQAVHSDPFRPWSSAAGADGLARVPLAQLEMVGSLARDGDYQALLWSAGRLYRLGPGDRLGRDGGVVVRVDEHQLEVLERVFLGGAWQQRTTYLALRNRAGTGGMDVHQTAVGVGNGHVPVGPGGRRDRRRE</sequence>
<dbReference type="InterPro" id="IPR007445">
    <property type="entry name" value="PilO"/>
</dbReference>
<evidence type="ECO:0000313" key="4">
    <source>
        <dbReference type="Proteomes" id="UP000263595"/>
    </source>
</evidence>
<keyword evidence="2" id="KW-1133">Transmembrane helix</keyword>
<dbReference type="GO" id="GO:0043683">
    <property type="term" value="P:type IV pilus assembly"/>
    <property type="evidence" value="ECO:0007669"/>
    <property type="project" value="InterPro"/>
</dbReference>
<keyword evidence="2" id="KW-0812">Transmembrane</keyword>
<dbReference type="Gene3D" id="2.30.30.830">
    <property type="match status" value="1"/>
</dbReference>
<dbReference type="InterPro" id="IPR007446">
    <property type="entry name" value="PilP"/>
</dbReference>
<name>A0A383S2S3_9PSED</name>
<feature type="region of interest" description="Disordered" evidence="1">
    <location>
        <begin position="312"/>
        <end position="333"/>
    </location>
</feature>
<dbReference type="AlphaFoldDB" id="A0A383S2S3"/>
<dbReference type="Pfam" id="PF04350">
    <property type="entry name" value="PilO"/>
    <property type="match status" value="1"/>
</dbReference>
<dbReference type="RefSeq" id="WP_119146632.1">
    <property type="nucleotide sequence ID" value="NZ_CBCSFL010000004.1"/>
</dbReference>
<keyword evidence="2" id="KW-0472">Membrane</keyword>
<dbReference type="Pfam" id="PF04351">
    <property type="entry name" value="PilP"/>
    <property type="match status" value="1"/>
</dbReference>